<organism evidence="3 4">
    <name type="scientific">Malus domestica</name>
    <name type="common">Apple</name>
    <name type="synonym">Pyrus malus</name>
    <dbReference type="NCBI Taxonomy" id="3750"/>
    <lineage>
        <taxon>Eukaryota</taxon>
        <taxon>Viridiplantae</taxon>
        <taxon>Streptophyta</taxon>
        <taxon>Embryophyta</taxon>
        <taxon>Tracheophyta</taxon>
        <taxon>Spermatophyta</taxon>
        <taxon>Magnoliopsida</taxon>
        <taxon>eudicotyledons</taxon>
        <taxon>Gunneridae</taxon>
        <taxon>Pentapetalae</taxon>
        <taxon>rosids</taxon>
        <taxon>fabids</taxon>
        <taxon>Rosales</taxon>
        <taxon>Rosaceae</taxon>
        <taxon>Amygdaloideae</taxon>
        <taxon>Maleae</taxon>
        <taxon>Malus</taxon>
    </lineage>
</organism>
<feature type="compositionally biased region" description="Polar residues" evidence="2">
    <location>
        <begin position="35"/>
        <end position="48"/>
    </location>
</feature>
<keyword evidence="1" id="KW-0175">Coiled coil</keyword>
<keyword evidence="4" id="KW-1185">Reference proteome</keyword>
<evidence type="ECO:0000256" key="2">
    <source>
        <dbReference type="SAM" id="MobiDB-lite"/>
    </source>
</evidence>
<gene>
    <name evidence="3" type="ORF">DVH24_034435</name>
</gene>
<feature type="region of interest" description="Disordered" evidence="2">
    <location>
        <begin position="27"/>
        <end position="48"/>
    </location>
</feature>
<evidence type="ECO:0000256" key="1">
    <source>
        <dbReference type="SAM" id="Coils"/>
    </source>
</evidence>
<accession>A0A498IYY3</accession>
<comment type="caution">
    <text evidence="3">The sequence shown here is derived from an EMBL/GenBank/DDBJ whole genome shotgun (WGS) entry which is preliminary data.</text>
</comment>
<sequence>MSKLIRFNLKNEEGQNMEKITGLDQNAINKDEGNDQNVNKHTKQTNEPDNISINEAQTEFEKLFAKEMIKLNAIVQKHIVGMDIVISEELFDEFKKASSIAEKKYITFREMMAHAMDASNRECLVLSQTIKMLNSEVEKLLRKVEINQKNINALNTEMLKMQTKTNANNLNINDYLKHIMSLKKKLNQMRLKWKLKKHR</sequence>
<protein>
    <submittedName>
        <fullName evidence="3">Uncharacterized protein</fullName>
    </submittedName>
</protein>
<evidence type="ECO:0000313" key="3">
    <source>
        <dbReference type="EMBL" id="RXH87535.1"/>
    </source>
</evidence>
<dbReference type="Proteomes" id="UP000290289">
    <property type="component" value="Chromosome 10"/>
</dbReference>
<proteinExistence type="predicted"/>
<reference evidence="3 4" key="1">
    <citation type="submission" date="2018-10" db="EMBL/GenBank/DDBJ databases">
        <title>A high-quality apple genome assembly.</title>
        <authorList>
            <person name="Hu J."/>
        </authorList>
    </citation>
    <scope>NUCLEOTIDE SEQUENCE [LARGE SCALE GENOMIC DNA]</scope>
    <source>
        <strain evidence="4">cv. HFTH1</strain>
        <tissue evidence="3">Young leaf</tissue>
    </source>
</reference>
<feature type="coiled-coil region" evidence="1">
    <location>
        <begin position="130"/>
        <end position="192"/>
    </location>
</feature>
<evidence type="ECO:0000313" key="4">
    <source>
        <dbReference type="Proteomes" id="UP000290289"/>
    </source>
</evidence>
<dbReference type="EMBL" id="RDQH01000336">
    <property type="protein sequence ID" value="RXH87535.1"/>
    <property type="molecule type" value="Genomic_DNA"/>
</dbReference>
<name>A0A498IYY3_MALDO</name>
<dbReference type="AlphaFoldDB" id="A0A498IYY3"/>